<evidence type="ECO:0000256" key="4">
    <source>
        <dbReference type="ARBA" id="ARBA00022989"/>
    </source>
</evidence>
<proteinExistence type="predicted"/>
<evidence type="ECO:0000313" key="9">
    <source>
        <dbReference type="Proteomes" id="UP000000448"/>
    </source>
</evidence>
<dbReference type="KEGG" id="nam:NAMH_0820"/>
<feature type="transmembrane region" description="Helical" evidence="6">
    <location>
        <begin position="12"/>
        <end position="34"/>
    </location>
</feature>
<comment type="subcellular location">
    <subcellularLocation>
        <location evidence="1">Cell membrane</location>
        <topology evidence="1">Multi-pass membrane protein</topology>
    </subcellularLocation>
</comment>
<dbReference type="HOGENOM" id="CLU_044208_1_1_7"/>
<dbReference type="RefSeq" id="WP_015901857.1">
    <property type="nucleotide sequence ID" value="NC_012115.1"/>
</dbReference>
<dbReference type="Pfam" id="PF09335">
    <property type="entry name" value="VTT_dom"/>
    <property type="match status" value="1"/>
</dbReference>
<evidence type="ECO:0000256" key="6">
    <source>
        <dbReference type="SAM" id="Phobius"/>
    </source>
</evidence>
<evidence type="ECO:0000256" key="3">
    <source>
        <dbReference type="ARBA" id="ARBA00022692"/>
    </source>
</evidence>
<feature type="transmembrane region" description="Helical" evidence="6">
    <location>
        <begin position="166"/>
        <end position="185"/>
    </location>
</feature>
<dbReference type="InterPro" id="IPR051311">
    <property type="entry name" value="DedA_domain"/>
</dbReference>
<feature type="transmembrane region" description="Helical" evidence="6">
    <location>
        <begin position="54"/>
        <end position="75"/>
    </location>
</feature>
<feature type="domain" description="VTT" evidence="7">
    <location>
        <begin position="34"/>
        <end position="152"/>
    </location>
</feature>
<protein>
    <submittedName>
        <fullName evidence="8">DedA family protein</fullName>
    </submittedName>
</protein>
<organism evidence="8 9">
    <name type="scientific">Nautilia profundicola (strain ATCC BAA-1463 / DSM 18972 / AmH)</name>
    <dbReference type="NCBI Taxonomy" id="598659"/>
    <lineage>
        <taxon>Bacteria</taxon>
        <taxon>Pseudomonadati</taxon>
        <taxon>Campylobacterota</taxon>
        <taxon>Epsilonproteobacteria</taxon>
        <taxon>Nautiliales</taxon>
        <taxon>Nautiliaceae</taxon>
        <taxon>Nautilia</taxon>
    </lineage>
</organism>
<dbReference type="PANTHER" id="PTHR42709:SF6">
    <property type="entry name" value="UNDECAPRENYL PHOSPHATE TRANSPORTER A"/>
    <property type="match status" value="1"/>
</dbReference>
<evidence type="ECO:0000313" key="8">
    <source>
        <dbReference type="EMBL" id="ACM92805.1"/>
    </source>
</evidence>
<dbReference type="OrthoDB" id="9813426at2"/>
<evidence type="ECO:0000259" key="7">
    <source>
        <dbReference type="Pfam" id="PF09335"/>
    </source>
</evidence>
<keyword evidence="9" id="KW-1185">Reference proteome</keyword>
<accession>B9L9B4</accession>
<feature type="transmembrane region" description="Helical" evidence="6">
    <location>
        <begin position="131"/>
        <end position="154"/>
    </location>
</feature>
<gene>
    <name evidence="8" type="ordered locus">NAMH_0820</name>
</gene>
<evidence type="ECO:0000256" key="1">
    <source>
        <dbReference type="ARBA" id="ARBA00004651"/>
    </source>
</evidence>
<dbReference type="eggNOG" id="COG0586">
    <property type="taxonomic scope" value="Bacteria"/>
</dbReference>
<keyword evidence="3 6" id="KW-0812">Transmembrane</keyword>
<dbReference type="InterPro" id="IPR032816">
    <property type="entry name" value="VTT_dom"/>
</dbReference>
<evidence type="ECO:0000256" key="5">
    <source>
        <dbReference type="ARBA" id="ARBA00023136"/>
    </source>
</evidence>
<dbReference type="PANTHER" id="PTHR42709">
    <property type="entry name" value="ALKALINE PHOSPHATASE LIKE PROTEIN"/>
    <property type="match status" value="1"/>
</dbReference>
<dbReference type="EMBL" id="CP001279">
    <property type="protein sequence ID" value="ACM92805.1"/>
    <property type="molecule type" value="Genomic_DNA"/>
</dbReference>
<keyword evidence="2" id="KW-1003">Cell membrane</keyword>
<keyword evidence="5 6" id="KW-0472">Membrane</keyword>
<dbReference type="GO" id="GO:0005886">
    <property type="term" value="C:plasma membrane"/>
    <property type="evidence" value="ECO:0007669"/>
    <property type="project" value="UniProtKB-SubCell"/>
</dbReference>
<name>B9L9B4_NAUPA</name>
<keyword evidence="4 6" id="KW-1133">Transmembrane helix</keyword>
<dbReference type="AlphaFoldDB" id="B9L9B4"/>
<dbReference type="Proteomes" id="UP000000448">
    <property type="component" value="Chromosome"/>
</dbReference>
<sequence>MFNEIVQFLVDFCNSIGYVGVYIYMVLVGTFIPVPSELVLLPAGYLAAIGEKNLLLLWIAGSLGSLTGALINYFLAKYLVNKLLKDKPIIEKVNKFWARHGKISAFLAPLTPGLGQYISIPAGLSHMPLRWFIPLTYAANLIWVGFMLMIGYIFGAGESAHKEVVYGSLVLFGGVIVIASVYVFFDLKKQKTTD</sequence>
<reference evidence="8 9" key="1">
    <citation type="journal article" date="2009" name="PLoS Genet.">
        <title>Adaptations to submarine hydrothermal environments exemplified by the genome of Nautilia profundicola.</title>
        <authorList>
            <person name="Campbell B.J."/>
            <person name="Smith J.L."/>
            <person name="Hanson T.E."/>
            <person name="Klotz M.G."/>
            <person name="Stein L.Y."/>
            <person name="Lee C.K."/>
            <person name="Wu D."/>
            <person name="Robinson J.M."/>
            <person name="Khouri H.M."/>
            <person name="Eisen J.A."/>
            <person name="Cary S.C."/>
        </authorList>
    </citation>
    <scope>NUCLEOTIDE SEQUENCE [LARGE SCALE GENOMIC DNA]</scope>
    <source>
        <strain evidence="9">ATCC BAA-1463 / DSM 18972 / AmH</strain>
    </source>
</reference>
<dbReference type="STRING" id="598659.NAMH_0820"/>
<evidence type="ECO:0000256" key="2">
    <source>
        <dbReference type="ARBA" id="ARBA00022475"/>
    </source>
</evidence>